<dbReference type="EMBL" id="JACAZI010000002">
    <property type="protein sequence ID" value="KAF7368812.1"/>
    <property type="molecule type" value="Genomic_DNA"/>
</dbReference>
<protein>
    <submittedName>
        <fullName evidence="2">Uncharacterized protein</fullName>
    </submittedName>
</protein>
<evidence type="ECO:0000313" key="3">
    <source>
        <dbReference type="Proteomes" id="UP000620124"/>
    </source>
</evidence>
<organism evidence="2 3">
    <name type="scientific">Mycena venus</name>
    <dbReference type="NCBI Taxonomy" id="2733690"/>
    <lineage>
        <taxon>Eukaryota</taxon>
        <taxon>Fungi</taxon>
        <taxon>Dikarya</taxon>
        <taxon>Basidiomycota</taxon>
        <taxon>Agaricomycotina</taxon>
        <taxon>Agaricomycetes</taxon>
        <taxon>Agaricomycetidae</taxon>
        <taxon>Agaricales</taxon>
        <taxon>Marasmiineae</taxon>
        <taxon>Mycenaceae</taxon>
        <taxon>Mycena</taxon>
    </lineage>
</organism>
<dbReference type="OrthoDB" id="2976062at2759"/>
<name>A0A8H6Z192_9AGAR</name>
<reference evidence="2" key="1">
    <citation type="submission" date="2020-05" db="EMBL/GenBank/DDBJ databases">
        <title>Mycena genomes resolve the evolution of fungal bioluminescence.</title>
        <authorList>
            <person name="Tsai I.J."/>
        </authorList>
    </citation>
    <scope>NUCLEOTIDE SEQUENCE</scope>
    <source>
        <strain evidence="2">CCC161011</strain>
    </source>
</reference>
<feature type="region of interest" description="Disordered" evidence="1">
    <location>
        <begin position="218"/>
        <end position="239"/>
    </location>
</feature>
<comment type="caution">
    <text evidence="2">The sequence shown here is derived from an EMBL/GenBank/DDBJ whole genome shotgun (WGS) entry which is preliminary data.</text>
</comment>
<dbReference type="Proteomes" id="UP000620124">
    <property type="component" value="Unassembled WGS sequence"/>
</dbReference>
<proteinExistence type="predicted"/>
<gene>
    <name evidence="2" type="ORF">MVEN_00206400</name>
</gene>
<accession>A0A8H6Z192</accession>
<evidence type="ECO:0000313" key="2">
    <source>
        <dbReference type="EMBL" id="KAF7368812.1"/>
    </source>
</evidence>
<sequence length="279" mass="31723">MEETYLLTQGATAFDVPYNVSIDLNNLNYRMSNCSPALTAILPYCWWFVTQGGNWTYLEAALRSFQDSTSVEPQSSVDPILSETLPSISELVGTYATLSPPWNTYKIAPANIPPEIWIEESLRMHEDLLQPEPRKHSPCPFYDRPILFEPRMRRTPKRSSGVAWSGSSSDARIVLNAPLPPVSAEEVENIRKLRRESDLVFLGILFQFDFFHSWTQSPSSSQRPVDAHTTTSNQSQQSKYQSWIASEIGQYRRDSAVLYHLDEQPTYLAVSRICRPTAP</sequence>
<evidence type="ECO:0000256" key="1">
    <source>
        <dbReference type="SAM" id="MobiDB-lite"/>
    </source>
</evidence>
<keyword evidence="3" id="KW-1185">Reference proteome</keyword>
<dbReference type="AlphaFoldDB" id="A0A8H6Z192"/>